<feature type="region of interest" description="Disordered" evidence="1">
    <location>
        <begin position="1"/>
        <end position="22"/>
    </location>
</feature>
<evidence type="ECO:0000313" key="3">
    <source>
        <dbReference type="Proteomes" id="UP000647339"/>
    </source>
</evidence>
<dbReference type="EMBL" id="BMIU01000036">
    <property type="protein sequence ID" value="GGF50724.1"/>
    <property type="molecule type" value="Genomic_DNA"/>
</dbReference>
<sequence>MKTMKKCLYSPKQSRIRTPRTARTPRTVRILRGVNNIPKHAKEFNPKSKVRFLKFVHLHVGRFSAFYIKRKKDHSKIRIEKLAYLAI</sequence>
<evidence type="ECO:0000256" key="1">
    <source>
        <dbReference type="SAM" id="MobiDB-lite"/>
    </source>
</evidence>
<organism evidence="2 3">
    <name type="scientific">Echinicola rosea</name>
    <dbReference type="NCBI Taxonomy" id="1807691"/>
    <lineage>
        <taxon>Bacteria</taxon>
        <taxon>Pseudomonadati</taxon>
        <taxon>Bacteroidota</taxon>
        <taxon>Cytophagia</taxon>
        <taxon>Cytophagales</taxon>
        <taxon>Cyclobacteriaceae</taxon>
        <taxon>Echinicola</taxon>
    </lineage>
</organism>
<reference evidence="3" key="1">
    <citation type="journal article" date="2019" name="Int. J. Syst. Evol. Microbiol.">
        <title>The Global Catalogue of Microorganisms (GCM) 10K type strain sequencing project: providing services to taxonomists for standard genome sequencing and annotation.</title>
        <authorList>
            <consortium name="The Broad Institute Genomics Platform"/>
            <consortium name="The Broad Institute Genome Sequencing Center for Infectious Disease"/>
            <person name="Wu L."/>
            <person name="Ma J."/>
        </authorList>
    </citation>
    <scope>NUCLEOTIDE SEQUENCE [LARGE SCALE GENOMIC DNA]</scope>
    <source>
        <strain evidence="3">CGMCC 1.15407</strain>
    </source>
</reference>
<evidence type="ECO:0000313" key="2">
    <source>
        <dbReference type="EMBL" id="GGF50724.1"/>
    </source>
</evidence>
<keyword evidence="3" id="KW-1185">Reference proteome</keyword>
<name>A0ABQ1VBL9_9BACT</name>
<accession>A0ABQ1VBL9</accession>
<dbReference type="Proteomes" id="UP000647339">
    <property type="component" value="Unassembled WGS sequence"/>
</dbReference>
<protein>
    <submittedName>
        <fullName evidence="2">Uncharacterized protein</fullName>
    </submittedName>
</protein>
<proteinExistence type="predicted"/>
<gene>
    <name evidence="2" type="ORF">GCM10011339_44080</name>
</gene>
<comment type="caution">
    <text evidence="2">The sequence shown here is derived from an EMBL/GenBank/DDBJ whole genome shotgun (WGS) entry which is preliminary data.</text>
</comment>